<feature type="compositionally biased region" description="Basic and acidic residues" evidence="1">
    <location>
        <begin position="133"/>
        <end position="147"/>
    </location>
</feature>
<feature type="compositionally biased region" description="Polar residues" evidence="1">
    <location>
        <begin position="47"/>
        <end position="87"/>
    </location>
</feature>
<feature type="region of interest" description="Disordered" evidence="1">
    <location>
        <begin position="133"/>
        <end position="181"/>
    </location>
</feature>
<dbReference type="EMBL" id="JACGWM010000009">
    <property type="protein sequence ID" value="KAL0352192.1"/>
    <property type="molecule type" value="Genomic_DNA"/>
</dbReference>
<accession>A0AAW2P8H2</accession>
<evidence type="ECO:0000256" key="1">
    <source>
        <dbReference type="SAM" id="MobiDB-lite"/>
    </source>
</evidence>
<reference evidence="2" key="1">
    <citation type="submission" date="2020-06" db="EMBL/GenBank/DDBJ databases">
        <authorList>
            <person name="Li T."/>
            <person name="Hu X."/>
            <person name="Zhang T."/>
            <person name="Song X."/>
            <person name="Zhang H."/>
            <person name="Dai N."/>
            <person name="Sheng W."/>
            <person name="Hou X."/>
            <person name="Wei L."/>
        </authorList>
    </citation>
    <scope>NUCLEOTIDE SEQUENCE</scope>
    <source>
        <strain evidence="2">KEN8</strain>
        <tissue evidence="2">Leaf</tissue>
    </source>
</reference>
<gene>
    <name evidence="2" type="ORF">Scaly_1607900</name>
</gene>
<proteinExistence type="predicted"/>
<protein>
    <submittedName>
        <fullName evidence="2">Uncharacterized protein</fullName>
    </submittedName>
</protein>
<name>A0AAW2P8H2_9LAMI</name>
<feature type="region of interest" description="Disordered" evidence="1">
    <location>
        <begin position="47"/>
        <end position="92"/>
    </location>
</feature>
<dbReference type="AlphaFoldDB" id="A0AAW2P8H2"/>
<feature type="compositionally biased region" description="Basic and acidic residues" evidence="1">
    <location>
        <begin position="156"/>
        <end position="181"/>
    </location>
</feature>
<reference evidence="2" key="2">
    <citation type="journal article" date="2024" name="Plant">
        <title>Genomic evolution and insights into agronomic trait innovations of Sesamum species.</title>
        <authorList>
            <person name="Miao H."/>
            <person name="Wang L."/>
            <person name="Qu L."/>
            <person name="Liu H."/>
            <person name="Sun Y."/>
            <person name="Le M."/>
            <person name="Wang Q."/>
            <person name="Wei S."/>
            <person name="Zheng Y."/>
            <person name="Lin W."/>
            <person name="Duan Y."/>
            <person name="Cao H."/>
            <person name="Xiong S."/>
            <person name="Wang X."/>
            <person name="Wei L."/>
            <person name="Li C."/>
            <person name="Ma Q."/>
            <person name="Ju M."/>
            <person name="Zhao R."/>
            <person name="Li G."/>
            <person name="Mu C."/>
            <person name="Tian Q."/>
            <person name="Mei H."/>
            <person name="Zhang T."/>
            <person name="Gao T."/>
            <person name="Zhang H."/>
        </authorList>
    </citation>
    <scope>NUCLEOTIDE SEQUENCE</scope>
    <source>
        <strain evidence="2">KEN8</strain>
    </source>
</reference>
<comment type="caution">
    <text evidence="2">The sequence shown here is derived from an EMBL/GenBank/DDBJ whole genome shotgun (WGS) entry which is preliminary data.</text>
</comment>
<sequence length="195" mass="22006">MGATIWNGAPIGPCGVCGQMRHLSQNCNVGSQFSIHEDAKFVHDGRSNFNPYSNTQNPGWRSHSNFSCSNNQHQGPPRYYQSQQQAPQEKKSNLEDMLSKFITVANTRFQNQDASIQNLEVQVGQLVSIVSERKESQLPSDTEKNPREQVNAITVRQERASGHESSKEQVEETQVQKEEEPLLKRKRKGVILNSI</sequence>
<evidence type="ECO:0000313" key="2">
    <source>
        <dbReference type="EMBL" id="KAL0352192.1"/>
    </source>
</evidence>
<organism evidence="2">
    <name type="scientific">Sesamum calycinum</name>
    <dbReference type="NCBI Taxonomy" id="2727403"/>
    <lineage>
        <taxon>Eukaryota</taxon>
        <taxon>Viridiplantae</taxon>
        <taxon>Streptophyta</taxon>
        <taxon>Embryophyta</taxon>
        <taxon>Tracheophyta</taxon>
        <taxon>Spermatophyta</taxon>
        <taxon>Magnoliopsida</taxon>
        <taxon>eudicotyledons</taxon>
        <taxon>Gunneridae</taxon>
        <taxon>Pentapetalae</taxon>
        <taxon>asterids</taxon>
        <taxon>lamiids</taxon>
        <taxon>Lamiales</taxon>
        <taxon>Pedaliaceae</taxon>
        <taxon>Sesamum</taxon>
    </lineage>
</organism>